<name>A0A1S3HHY0_LINAN</name>
<keyword evidence="2" id="KW-0812">Transmembrane</keyword>
<evidence type="ECO:0000256" key="1">
    <source>
        <dbReference type="SAM" id="MobiDB-lite"/>
    </source>
</evidence>
<accession>A0A1S3HHY0</accession>
<dbReference type="GeneID" id="106155034"/>
<feature type="region of interest" description="Disordered" evidence="1">
    <location>
        <begin position="93"/>
        <end position="114"/>
    </location>
</feature>
<keyword evidence="2" id="KW-1133">Transmembrane helix</keyword>
<evidence type="ECO:0000313" key="3">
    <source>
        <dbReference type="Proteomes" id="UP000085678"/>
    </source>
</evidence>
<evidence type="ECO:0000313" key="4">
    <source>
        <dbReference type="RefSeq" id="XP_013385086.1"/>
    </source>
</evidence>
<gene>
    <name evidence="4" type="primary">LOC106155034</name>
</gene>
<dbReference type="AlphaFoldDB" id="A0A1S3HHY0"/>
<feature type="compositionally biased region" description="Polar residues" evidence="1">
    <location>
        <begin position="102"/>
        <end position="114"/>
    </location>
</feature>
<feature type="transmembrane region" description="Helical" evidence="2">
    <location>
        <begin position="6"/>
        <end position="28"/>
    </location>
</feature>
<dbReference type="Proteomes" id="UP000085678">
    <property type="component" value="Unplaced"/>
</dbReference>
<keyword evidence="2" id="KW-0472">Membrane</keyword>
<dbReference type="KEGG" id="lak:106155034"/>
<dbReference type="RefSeq" id="XP_013385086.1">
    <property type="nucleotide sequence ID" value="XM_013529632.2"/>
</dbReference>
<protein>
    <submittedName>
        <fullName evidence="4">Uncharacterized protein LOC106155034</fullName>
    </submittedName>
</protein>
<dbReference type="InParanoid" id="A0A1S3HHY0"/>
<proteinExistence type="predicted"/>
<evidence type="ECO:0000256" key="2">
    <source>
        <dbReference type="SAM" id="Phobius"/>
    </source>
</evidence>
<organism evidence="3 4">
    <name type="scientific">Lingula anatina</name>
    <name type="common">Brachiopod</name>
    <name type="synonym">Lingula unguis</name>
    <dbReference type="NCBI Taxonomy" id="7574"/>
    <lineage>
        <taxon>Eukaryota</taxon>
        <taxon>Metazoa</taxon>
        <taxon>Spiralia</taxon>
        <taxon>Lophotrochozoa</taxon>
        <taxon>Brachiopoda</taxon>
        <taxon>Linguliformea</taxon>
        <taxon>Lingulata</taxon>
        <taxon>Lingulida</taxon>
        <taxon>Linguloidea</taxon>
        <taxon>Lingulidae</taxon>
        <taxon>Lingula</taxon>
    </lineage>
</organism>
<sequence length="114" mass="13004">MKGLLVILVCIIYTMMIFSVSAMLMPIVNTFGLKKKGILSYLWTLVWGNPQIPLCDKDCSTEIVEFSEDLDTMDDRNNNVKKYRKHSTRELILSENSDHHSQAPSSPRLTTIRG</sequence>
<reference evidence="4" key="1">
    <citation type="submission" date="2025-08" db="UniProtKB">
        <authorList>
            <consortium name="RefSeq"/>
        </authorList>
    </citation>
    <scope>IDENTIFICATION</scope>
    <source>
        <tissue evidence="4">Gonads</tissue>
    </source>
</reference>
<keyword evidence="3" id="KW-1185">Reference proteome</keyword>